<evidence type="ECO:0000313" key="10">
    <source>
        <dbReference type="EMBL" id="SFP35127.1"/>
    </source>
</evidence>
<evidence type="ECO:0000256" key="3">
    <source>
        <dbReference type="ARBA" id="ARBA00012095"/>
    </source>
</evidence>
<dbReference type="InterPro" id="IPR050861">
    <property type="entry name" value="Dihydroxyacetone_Kinase"/>
</dbReference>
<comment type="pathway">
    <text evidence="2">Polyol metabolism; glycerol degradation.</text>
</comment>
<evidence type="ECO:0000256" key="2">
    <source>
        <dbReference type="ARBA" id="ARBA00004745"/>
    </source>
</evidence>
<keyword evidence="4" id="KW-0808">Transferase</keyword>
<evidence type="ECO:0000256" key="8">
    <source>
        <dbReference type="ARBA" id="ARBA00055771"/>
    </source>
</evidence>
<dbReference type="GO" id="GO:0005829">
    <property type="term" value="C:cytosol"/>
    <property type="evidence" value="ECO:0007669"/>
    <property type="project" value="TreeGrafter"/>
</dbReference>
<dbReference type="Gene3D" id="1.25.40.340">
    <property type="match status" value="1"/>
</dbReference>
<keyword evidence="5 10" id="KW-0418">Kinase</keyword>
<gene>
    <name evidence="10" type="ORF">SAMN05518683_104171</name>
</gene>
<dbReference type="SUPFAM" id="SSF101473">
    <property type="entry name" value="DhaL-like"/>
    <property type="match status" value="1"/>
</dbReference>
<keyword evidence="6" id="KW-0319">Glycerol metabolism</keyword>
<accession>A0A1I5PML0</accession>
<dbReference type="RefSeq" id="WP_093335807.1">
    <property type="nucleotide sequence ID" value="NZ_FOXD01000004.1"/>
</dbReference>
<proteinExistence type="predicted"/>
<dbReference type="FunFam" id="1.25.40.340:FF:000002">
    <property type="entry name" value="Dihydroxyacetone kinase, L subunit"/>
    <property type="match status" value="1"/>
</dbReference>
<organism evidence="10 11">
    <name type="scientific">Salibacterium halotolerans</name>
    <dbReference type="NCBI Taxonomy" id="1884432"/>
    <lineage>
        <taxon>Bacteria</taxon>
        <taxon>Bacillati</taxon>
        <taxon>Bacillota</taxon>
        <taxon>Bacilli</taxon>
        <taxon>Bacillales</taxon>
        <taxon>Bacillaceae</taxon>
    </lineage>
</organism>
<evidence type="ECO:0000256" key="7">
    <source>
        <dbReference type="ARBA" id="ARBA00046577"/>
    </source>
</evidence>
<dbReference type="EC" id="2.7.1.121" evidence="3"/>
<evidence type="ECO:0000256" key="4">
    <source>
        <dbReference type="ARBA" id="ARBA00022679"/>
    </source>
</evidence>
<comment type="function">
    <text evidence="8">ADP-binding subunit of the dihydroxyacetone kinase, which is responsible for the phosphoenolpyruvate (PEP)-dependent phosphorylation of dihydroxyacetone. DhaL-ADP is converted to DhaL-ATP via a phosphoryl group transfer from DhaM and transmits it to dihydroxyacetone binds to DhaK.</text>
</comment>
<comment type="subunit">
    <text evidence="7">Homodimer. The dihydroxyacetone kinase complex is composed of a homodimer of DhaM, a homodimer of DhaK and the subunit DhaL.</text>
</comment>
<dbReference type="AlphaFoldDB" id="A0A1I5PML0"/>
<feature type="domain" description="DhaL" evidence="9">
    <location>
        <begin position="5"/>
        <end position="204"/>
    </location>
</feature>
<dbReference type="GO" id="GO:0004371">
    <property type="term" value="F:glycerone kinase activity"/>
    <property type="evidence" value="ECO:0007669"/>
    <property type="project" value="InterPro"/>
</dbReference>
<protein>
    <recommendedName>
        <fullName evidence="3">phosphoenolpyruvate--glycerone phosphotransferase</fullName>
        <ecNumber evidence="3">2.7.1.121</ecNumber>
    </recommendedName>
</protein>
<keyword evidence="11" id="KW-1185">Reference proteome</keyword>
<evidence type="ECO:0000313" key="11">
    <source>
        <dbReference type="Proteomes" id="UP000198892"/>
    </source>
</evidence>
<evidence type="ECO:0000259" key="9">
    <source>
        <dbReference type="PROSITE" id="PS51480"/>
    </source>
</evidence>
<dbReference type="InterPro" id="IPR012737">
    <property type="entry name" value="DhaK_L_YcgS"/>
</dbReference>
<dbReference type="Proteomes" id="UP000198892">
    <property type="component" value="Unassembled WGS sequence"/>
</dbReference>
<dbReference type="EMBL" id="FOXD01000004">
    <property type="protein sequence ID" value="SFP35127.1"/>
    <property type="molecule type" value="Genomic_DNA"/>
</dbReference>
<dbReference type="InterPro" id="IPR036117">
    <property type="entry name" value="DhaL_dom_sf"/>
</dbReference>
<dbReference type="Pfam" id="PF02734">
    <property type="entry name" value="Dak2"/>
    <property type="match status" value="1"/>
</dbReference>
<dbReference type="STRING" id="1884432.SAMN05518683_104171"/>
<dbReference type="PROSITE" id="PS51480">
    <property type="entry name" value="DHAL"/>
    <property type="match status" value="1"/>
</dbReference>
<dbReference type="NCBIfam" id="TIGR02365">
    <property type="entry name" value="dha_L_ycgS"/>
    <property type="match status" value="1"/>
</dbReference>
<dbReference type="PANTHER" id="PTHR28629">
    <property type="entry name" value="TRIOKINASE/FMN CYCLASE"/>
    <property type="match status" value="1"/>
</dbReference>
<evidence type="ECO:0000256" key="1">
    <source>
        <dbReference type="ARBA" id="ARBA00001113"/>
    </source>
</evidence>
<dbReference type="InterPro" id="IPR004007">
    <property type="entry name" value="DhaL_dom"/>
</dbReference>
<dbReference type="PANTHER" id="PTHR28629:SF4">
    <property type="entry name" value="TRIOKINASE_FMN CYCLASE"/>
    <property type="match status" value="1"/>
</dbReference>
<evidence type="ECO:0000256" key="6">
    <source>
        <dbReference type="ARBA" id="ARBA00022798"/>
    </source>
</evidence>
<name>A0A1I5PML0_9BACI</name>
<comment type="catalytic activity">
    <reaction evidence="1">
        <text>dihydroxyacetone + phosphoenolpyruvate = dihydroxyacetone phosphate + pyruvate</text>
        <dbReference type="Rhea" id="RHEA:18381"/>
        <dbReference type="ChEBI" id="CHEBI:15361"/>
        <dbReference type="ChEBI" id="CHEBI:16016"/>
        <dbReference type="ChEBI" id="CHEBI:57642"/>
        <dbReference type="ChEBI" id="CHEBI:58702"/>
        <dbReference type="EC" id="2.7.1.121"/>
    </reaction>
</comment>
<sequence>MIQETEWKRLFERAHLTMEENKDYLCELDRPLGDGDHGVTMSMGWKAVSENIREELEGENDCGKIASTSGRTFLSAVGSSVGPLYASGFMEGAKRIKQKNDLSDEDLRQFWLGFINGVQKRSGADSGDKTMMDVLYPIQKVLNDETIPVESRFEHALWAAEQGMEATKHMISHKGRSSRLGERSLGFQDPGATSMFLLFSTFVTQATESRNAHL</sequence>
<dbReference type="SMART" id="SM01120">
    <property type="entry name" value="Dak2"/>
    <property type="match status" value="1"/>
</dbReference>
<dbReference type="OrthoDB" id="9800291at2"/>
<reference evidence="11" key="1">
    <citation type="submission" date="2016-10" db="EMBL/GenBank/DDBJ databases">
        <authorList>
            <person name="Varghese N."/>
            <person name="Submissions S."/>
        </authorList>
    </citation>
    <scope>NUCLEOTIDE SEQUENCE [LARGE SCALE GENOMIC DNA]</scope>
    <source>
        <strain evidence="11">S7</strain>
    </source>
</reference>
<dbReference type="GO" id="GO:0019563">
    <property type="term" value="P:glycerol catabolic process"/>
    <property type="evidence" value="ECO:0007669"/>
    <property type="project" value="TreeGrafter"/>
</dbReference>
<evidence type="ECO:0000256" key="5">
    <source>
        <dbReference type="ARBA" id="ARBA00022777"/>
    </source>
</evidence>
<dbReference type="GO" id="GO:0047324">
    <property type="term" value="F:phosphoenolpyruvate-glycerone phosphotransferase activity"/>
    <property type="evidence" value="ECO:0007669"/>
    <property type="project" value="UniProtKB-EC"/>
</dbReference>